<dbReference type="Proteomes" id="UP000295719">
    <property type="component" value="Unassembled WGS sequence"/>
</dbReference>
<feature type="transmembrane region" description="Helical" evidence="7">
    <location>
        <begin position="25"/>
        <end position="45"/>
    </location>
</feature>
<dbReference type="PANTHER" id="PTHR30520">
    <property type="entry name" value="FORMATE TRANSPORTER-RELATED"/>
    <property type="match status" value="1"/>
</dbReference>
<evidence type="ECO:0000256" key="5">
    <source>
        <dbReference type="ARBA" id="ARBA00023136"/>
    </source>
</evidence>
<feature type="transmembrane region" description="Helical" evidence="7">
    <location>
        <begin position="188"/>
        <end position="216"/>
    </location>
</feature>
<dbReference type="EMBL" id="SMCR01000011">
    <property type="protein sequence ID" value="TCV92639.1"/>
    <property type="molecule type" value="Genomic_DNA"/>
</dbReference>
<evidence type="ECO:0000256" key="7">
    <source>
        <dbReference type="SAM" id="Phobius"/>
    </source>
</evidence>
<dbReference type="GO" id="GO:0015499">
    <property type="term" value="F:formate transmembrane transporter activity"/>
    <property type="evidence" value="ECO:0007669"/>
    <property type="project" value="TreeGrafter"/>
</dbReference>
<proteinExistence type="inferred from homology"/>
<name>A0A4V2W3N5_9GAMM</name>
<comment type="subcellular location">
    <subcellularLocation>
        <location evidence="1">Membrane</location>
        <topology evidence="1">Multi-pass membrane protein</topology>
    </subcellularLocation>
</comment>
<evidence type="ECO:0000256" key="2">
    <source>
        <dbReference type="ARBA" id="ARBA00022448"/>
    </source>
</evidence>
<sequence length="260" mass="28105">MSFHSPKEIAAIAVQAGVAKSRAPLAYLWVLGIVAGAFIALGFMLDLHIMAKLPPEWGSFGTFLGAAVFPVGLILTILAGGELLTGNMMSLPMAWFARQISFISLVRNWFWVTLANFIGSIMIAWFFGHFLGMTEGAFLAKTVATAHAKISADFMHAFVSAIGCNWLVSLAVWLAYSSKDVAGKILAIWFPIMAFVLLGFQHVVANMFVIPAAIFAGQATWSEYMTNFPPVFLGNAVGGGIFVAAVYFIAYRPIVRPADI</sequence>
<dbReference type="PANTHER" id="PTHR30520:SF6">
    <property type="entry name" value="FORMATE_NITRATE FAMILY TRANSPORTER (EUROFUNG)"/>
    <property type="match status" value="1"/>
</dbReference>
<accession>A0A4V2W3N5</accession>
<comment type="similarity">
    <text evidence="6">Belongs to the FNT transporter (TC 1.A.16) family.</text>
</comment>
<feature type="transmembrane region" description="Helical" evidence="7">
    <location>
        <begin position="105"/>
        <end position="127"/>
    </location>
</feature>
<reference evidence="8 9" key="1">
    <citation type="submission" date="2019-03" db="EMBL/GenBank/DDBJ databases">
        <title>Genomic Encyclopedia of Type Strains, Phase IV (KMG-IV): sequencing the most valuable type-strain genomes for metagenomic binning, comparative biology and taxonomic classification.</title>
        <authorList>
            <person name="Goeker M."/>
        </authorList>
    </citation>
    <scope>NUCLEOTIDE SEQUENCE [LARGE SCALE GENOMIC DNA]</scope>
    <source>
        <strain evidence="8 9">DSM 19580</strain>
    </source>
</reference>
<keyword evidence="9" id="KW-1185">Reference proteome</keyword>
<evidence type="ECO:0000313" key="8">
    <source>
        <dbReference type="EMBL" id="TCV92639.1"/>
    </source>
</evidence>
<dbReference type="InterPro" id="IPR000292">
    <property type="entry name" value="For/NO2_transpt"/>
</dbReference>
<protein>
    <submittedName>
        <fullName evidence="8">Formate/nitrite transporter</fullName>
    </submittedName>
</protein>
<dbReference type="InterPro" id="IPR023271">
    <property type="entry name" value="Aquaporin-like"/>
</dbReference>
<organism evidence="8 9">
    <name type="scientific">Biostraticola tofi</name>
    <dbReference type="NCBI Taxonomy" id="466109"/>
    <lineage>
        <taxon>Bacteria</taxon>
        <taxon>Pseudomonadati</taxon>
        <taxon>Pseudomonadota</taxon>
        <taxon>Gammaproteobacteria</taxon>
        <taxon>Enterobacterales</taxon>
        <taxon>Bruguierivoracaceae</taxon>
        <taxon>Biostraticola</taxon>
    </lineage>
</organism>
<keyword evidence="2" id="KW-0813">Transport</keyword>
<evidence type="ECO:0000256" key="3">
    <source>
        <dbReference type="ARBA" id="ARBA00022692"/>
    </source>
</evidence>
<feature type="transmembrane region" description="Helical" evidence="7">
    <location>
        <begin position="57"/>
        <end position="84"/>
    </location>
</feature>
<feature type="transmembrane region" description="Helical" evidence="7">
    <location>
        <begin position="154"/>
        <end position="176"/>
    </location>
</feature>
<dbReference type="AlphaFoldDB" id="A0A4V2W3N5"/>
<dbReference type="OrthoDB" id="9786493at2"/>
<gene>
    <name evidence="8" type="ORF">EDC52_11188</name>
</gene>
<evidence type="ECO:0000256" key="6">
    <source>
        <dbReference type="ARBA" id="ARBA00049660"/>
    </source>
</evidence>
<evidence type="ECO:0000313" key="9">
    <source>
        <dbReference type="Proteomes" id="UP000295719"/>
    </source>
</evidence>
<keyword evidence="3 7" id="KW-0812">Transmembrane</keyword>
<keyword evidence="4 7" id="KW-1133">Transmembrane helix</keyword>
<dbReference type="Gene3D" id="1.20.1080.10">
    <property type="entry name" value="Glycerol uptake facilitator protein"/>
    <property type="match status" value="1"/>
</dbReference>
<feature type="transmembrane region" description="Helical" evidence="7">
    <location>
        <begin position="228"/>
        <end position="250"/>
    </location>
</feature>
<evidence type="ECO:0000256" key="1">
    <source>
        <dbReference type="ARBA" id="ARBA00004141"/>
    </source>
</evidence>
<dbReference type="GO" id="GO:0005886">
    <property type="term" value="C:plasma membrane"/>
    <property type="evidence" value="ECO:0007669"/>
    <property type="project" value="TreeGrafter"/>
</dbReference>
<comment type="caution">
    <text evidence="8">The sequence shown here is derived from an EMBL/GenBank/DDBJ whole genome shotgun (WGS) entry which is preliminary data.</text>
</comment>
<evidence type="ECO:0000256" key="4">
    <source>
        <dbReference type="ARBA" id="ARBA00022989"/>
    </source>
</evidence>
<keyword evidence="5 7" id="KW-0472">Membrane</keyword>
<dbReference type="FunFam" id="1.20.1080.10:FF:000011">
    <property type="entry name" value="Formate family transporter"/>
    <property type="match status" value="1"/>
</dbReference>
<dbReference type="RefSeq" id="WP_131867202.1">
    <property type="nucleotide sequence ID" value="NZ_SMCR01000011.1"/>
</dbReference>
<dbReference type="Pfam" id="PF01226">
    <property type="entry name" value="Form_Nir_trans"/>
    <property type="match status" value="1"/>
</dbReference>